<evidence type="ECO:0000256" key="1">
    <source>
        <dbReference type="SAM" id="Phobius"/>
    </source>
</evidence>
<dbReference type="OrthoDB" id="354989at2"/>
<sequence length="481" mass="51895">MSDTPAQRSESPYIPLGPFKVRLPFLHYKIELPDYLQGLLMCAVDLAAIPLMTELLGMPFEVALAVVMLNGLLYLAHHLLGDPTVPGWITPAVPLLMAYCAQFPMGPERVHALIAFQLMLGVFSIALGATGMAKKVVEFVPSAIKSGIIVGAGLSAVIAVFQVGGKFNVLPWTISIAVGIAFYLIFSQHFNELKQRNRFWWNFAKLGILPIILLAVVIAPLFGEAPWPTLQWGISQPDFTGLWNDYTVFGLGMPPLSMFISALPTMLAAYIIVFGDVLSAKSLLDEAETVRSDEVVDYNPDRAHLIFGARNAFMSIFGPDVAMCGPKWAAMLVVVIERFKGGPKAMKSIIGGVGSFRWGTNSGLLLLPVVTLVQPILGVALSLTLLIQGYVSVRLGILEARSQRDLGIAGVIGAVLAIKGASWAFGIGVVLCLLIYGKNFFKGEVDGTFAKDLKGMGNTKPIGDDESATEIKRMEGRAVTE</sequence>
<gene>
    <name evidence="2" type="ORF">JZ00_00915</name>
</gene>
<feature type="transmembrane region" description="Helical" evidence="1">
    <location>
        <begin position="364"/>
        <end position="387"/>
    </location>
</feature>
<accession>A0A0B1ZAP2</accession>
<feature type="transmembrane region" description="Helical" evidence="1">
    <location>
        <begin position="60"/>
        <end position="80"/>
    </location>
</feature>
<dbReference type="RefSeq" id="WP_039588490.1">
    <property type="nucleotide sequence ID" value="NZ_JQGJ02000002.1"/>
</dbReference>
<dbReference type="EMBL" id="JQGJ01000001">
    <property type="protein sequence ID" value="KHK66428.1"/>
    <property type="molecule type" value="Genomic_DNA"/>
</dbReference>
<comment type="caution">
    <text evidence="2">The sequence shown here is derived from an EMBL/GenBank/DDBJ whole genome shotgun (WGS) entry which is preliminary data.</text>
</comment>
<keyword evidence="1" id="KW-1133">Transmembrane helix</keyword>
<reference evidence="3" key="1">
    <citation type="submission" date="2015-03" db="EMBL/GenBank/DDBJ databases">
        <title>Pseudomonas frederiksbergensis hydrocarbon degrader.</title>
        <authorList>
            <person name="Brown L.M."/>
            <person name="Ruiz O.N."/>
            <person name="Mueller S."/>
            <person name="Gunasekera T.S."/>
        </authorList>
    </citation>
    <scope>NUCLEOTIDE SEQUENCE [LARGE SCALE GENOMIC DNA]</scope>
    <source>
        <strain evidence="3">SI8</strain>
    </source>
</reference>
<feature type="transmembrane region" description="Helical" evidence="1">
    <location>
        <begin position="199"/>
        <end position="222"/>
    </location>
</feature>
<feature type="transmembrane region" description="Helical" evidence="1">
    <location>
        <begin position="256"/>
        <end position="274"/>
    </location>
</feature>
<organism evidence="2 3">
    <name type="scientific">Pseudomonas frederiksbergensis</name>
    <dbReference type="NCBI Taxonomy" id="104087"/>
    <lineage>
        <taxon>Bacteria</taxon>
        <taxon>Pseudomonadati</taxon>
        <taxon>Pseudomonadota</taxon>
        <taxon>Gammaproteobacteria</taxon>
        <taxon>Pseudomonadales</taxon>
        <taxon>Pseudomonadaceae</taxon>
        <taxon>Pseudomonas</taxon>
    </lineage>
</organism>
<evidence type="ECO:0000313" key="2">
    <source>
        <dbReference type="EMBL" id="KHK66428.1"/>
    </source>
</evidence>
<keyword evidence="1" id="KW-0472">Membrane</keyword>
<keyword evidence="1" id="KW-0812">Transmembrane</keyword>
<dbReference type="AlphaFoldDB" id="A0A0B1ZAP2"/>
<feature type="transmembrane region" description="Helical" evidence="1">
    <location>
        <begin position="112"/>
        <end position="131"/>
    </location>
</feature>
<feature type="transmembrane region" description="Helical" evidence="1">
    <location>
        <begin position="407"/>
        <end position="436"/>
    </location>
</feature>
<feature type="transmembrane region" description="Helical" evidence="1">
    <location>
        <begin position="143"/>
        <end position="163"/>
    </location>
</feature>
<dbReference type="Proteomes" id="UP000030949">
    <property type="component" value="Unassembled WGS sequence"/>
</dbReference>
<name>A0A0B1ZAP2_9PSED</name>
<protein>
    <submittedName>
        <fullName evidence="2">Membrane protein</fullName>
    </submittedName>
</protein>
<evidence type="ECO:0000313" key="3">
    <source>
        <dbReference type="Proteomes" id="UP000030949"/>
    </source>
</evidence>
<feature type="transmembrane region" description="Helical" evidence="1">
    <location>
        <begin position="169"/>
        <end position="187"/>
    </location>
</feature>
<proteinExistence type="predicted"/>